<sequence length="227" mass="26395">MGNYGRKTLDVMDRAEWYNKWLIDTACQYLKGEILEVGFGIGSFTTKLSKYGYVTAIDVNYDYIKEGKRRFGERVGFGDIEKGKYFFGKKKFDCIFCSNVLEHIKDDKKAVKNMFNLLKKGGYLVLNVPAHMILYSKVDKNLGHYRRYTTKHLESVLSTASCEIVKVLYINWWAALGWWLFVKVLKLESIPKDKVSLFNFFGKYLLWIEKFVSMPFGLSVFAVAKKL</sequence>
<dbReference type="Gene3D" id="3.40.50.150">
    <property type="entry name" value="Vaccinia Virus protein VP39"/>
    <property type="match status" value="1"/>
</dbReference>
<accession>A0A1F8AQB0</accession>
<reference evidence="2 3" key="1">
    <citation type="journal article" date="2016" name="Nat. Commun.">
        <title>Thousands of microbial genomes shed light on interconnected biogeochemical processes in an aquifer system.</title>
        <authorList>
            <person name="Anantharaman K."/>
            <person name="Brown C.T."/>
            <person name="Hug L.A."/>
            <person name="Sharon I."/>
            <person name="Castelle C.J."/>
            <person name="Probst A.J."/>
            <person name="Thomas B.C."/>
            <person name="Singh A."/>
            <person name="Wilkins M.J."/>
            <person name="Karaoz U."/>
            <person name="Brodie E.L."/>
            <person name="Williams K.H."/>
            <person name="Hubbard S.S."/>
            <person name="Banfield J.F."/>
        </authorList>
    </citation>
    <scope>NUCLEOTIDE SEQUENCE [LARGE SCALE GENOMIC DNA]</scope>
</reference>
<dbReference type="PANTHER" id="PTHR43861">
    <property type="entry name" value="TRANS-ACONITATE 2-METHYLTRANSFERASE-RELATED"/>
    <property type="match status" value="1"/>
</dbReference>
<evidence type="ECO:0000313" key="2">
    <source>
        <dbReference type="EMBL" id="OGM53820.1"/>
    </source>
</evidence>
<dbReference type="CDD" id="cd02440">
    <property type="entry name" value="AdoMet_MTases"/>
    <property type="match status" value="1"/>
</dbReference>
<dbReference type="Proteomes" id="UP000178603">
    <property type="component" value="Unassembled WGS sequence"/>
</dbReference>
<dbReference type="EMBL" id="MGGW01000020">
    <property type="protein sequence ID" value="OGM53820.1"/>
    <property type="molecule type" value="Genomic_DNA"/>
</dbReference>
<comment type="caution">
    <text evidence="2">The sequence shown here is derived from an EMBL/GenBank/DDBJ whole genome shotgun (WGS) entry which is preliminary data.</text>
</comment>
<dbReference type="SUPFAM" id="SSF53335">
    <property type="entry name" value="S-adenosyl-L-methionine-dependent methyltransferases"/>
    <property type="match status" value="1"/>
</dbReference>
<evidence type="ECO:0000259" key="1">
    <source>
        <dbReference type="Pfam" id="PF08241"/>
    </source>
</evidence>
<proteinExistence type="predicted"/>
<dbReference type="GO" id="GO:0008757">
    <property type="term" value="F:S-adenosylmethionine-dependent methyltransferase activity"/>
    <property type="evidence" value="ECO:0007669"/>
    <property type="project" value="InterPro"/>
</dbReference>
<dbReference type="InterPro" id="IPR029063">
    <property type="entry name" value="SAM-dependent_MTases_sf"/>
</dbReference>
<evidence type="ECO:0000313" key="3">
    <source>
        <dbReference type="Proteomes" id="UP000178603"/>
    </source>
</evidence>
<dbReference type="Pfam" id="PF08241">
    <property type="entry name" value="Methyltransf_11"/>
    <property type="match status" value="1"/>
</dbReference>
<organism evidence="2 3">
    <name type="scientific">Candidatus Woesebacteria bacterium RIFCSPHIGHO2_12_FULL_41_24</name>
    <dbReference type="NCBI Taxonomy" id="1802510"/>
    <lineage>
        <taxon>Bacteria</taxon>
        <taxon>Candidatus Woeseibacteriota</taxon>
    </lineage>
</organism>
<name>A0A1F8AQB0_9BACT</name>
<dbReference type="PANTHER" id="PTHR43861:SF6">
    <property type="entry name" value="METHYLTRANSFERASE TYPE 11"/>
    <property type="match status" value="1"/>
</dbReference>
<gene>
    <name evidence="2" type="ORF">A3E44_05380</name>
</gene>
<dbReference type="InterPro" id="IPR013216">
    <property type="entry name" value="Methyltransf_11"/>
</dbReference>
<protein>
    <recommendedName>
        <fullName evidence="1">Methyltransferase type 11 domain-containing protein</fullName>
    </recommendedName>
</protein>
<dbReference type="AlphaFoldDB" id="A0A1F8AQB0"/>
<feature type="domain" description="Methyltransferase type 11" evidence="1">
    <location>
        <begin position="35"/>
        <end position="126"/>
    </location>
</feature>